<accession>A0A9P0CFJ7</accession>
<dbReference type="PANTHER" id="PTHR47326:SF1">
    <property type="entry name" value="HTH PSQ-TYPE DOMAIN-CONTAINING PROTEIN"/>
    <property type="match status" value="1"/>
</dbReference>
<protein>
    <submittedName>
        <fullName evidence="1">Uncharacterized protein</fullName>
    </submittedName>
</protein>
<evidence type="ECO:0000313" key="2">
    <source>
        <dbReference type="Proteomes" id="UP001153636"/>
    </source>
</evidence>
<gene>
    <name evidence="1" type="ORF">PSYICH_LOCUS1096</name>
</gene>
<dbReference type="EMBL" id="OV651813">
    <property type="protein sequence ID" value="CAH1099148.1"/>
    <property type="molecule type" value="Genomic_DNA"/>
</dbReference>
<reference evidence="1" key="1">
    <citation type="submission" date="2022-01" db="EMBL/GenBank/DDBJ databases">
        <authorList>
            <person name="King R."/>
        </authorList>
    </citation>
    <scope>NUCLEOTIDE SEQUENCE</scope>
</reference>
<keyword evidence="2" id="KW-1185">Reference proteome</keyword>
<dbReference type="PANTHER" id="PTHR47326">
    <property type="entry name" value="TRANSPOSABLE ELEMENT TC3 TRANSPOSASE-LIKE PROTEIN"/>
    <property type="match status" value="1"/>
</dbReference>
<proteinExistence type="predicted"/>
<evidence type="ECO:0000313" key="1">
    <source>
        <dbReference type="EMBL" id="CAH1099148.1"/>
    </source>
</evidence>
<dbReference type="Proteomes" id="UP001153636">
    <property type="component" value="Chromosome 1"/>
</dbReference>
<sequence length="69" mass="8313">MGISRETVRRALKMHKFHSCKMQLLQELYEDDFDKRIEFCKTMSDQVNANPNLLLNICFSDDILFYIFF</sequence>
<organism evidence="1 2">
    <name type="scientific">Psylliodes chrysocephalus</name>
    <dbReference type="NCBI Taxonomy" id="3402493"/>
    <lineage>
        <taxon>Eukaryota</taxon>
        <taxon>Metazoa</taxon>
        <taxon>Ecdysozoa</taxon>
        <taxon>Arthropoda</taxon>
        <taxon>Hexapoda</taxon>
        <taxon>Insecta</taxon>
        <taxon>Pterygota</taxon>
        <taxon>Neoptera</taxon>
        <taxon>Endopterygota</taxon>
        <taxon>Coleoptera</taxon>
        <taxon>Polyphaga</taxon>
        <taxon>Cucujiformia</taxon>
        <taxon>Chrysomeloidea</taxon>
        <taxon>Chrysomelidae</taxon>
        <taxon>Galerucinae</taxon>
        <taxon>Alticini</taxon>
        <taxon>Psylliodes</taxon>
    </lineage>
</organism>
<name>A0A9P0CFJ7_9CUCU</name>
<dbReference type="AlphaFoldDB" id="A0A9P0CFJ7"/>
<dbReference type="OrthoDB" id="6759184at2759"/>